<dbReference type="GeneID" id="20817342"/>
<dbReference type="InterPro" id="IPR006171">
    <property type="entry name" value="TOPRIM_dom"/>
</dbReference>
<protein>
    <recommendedName>
        <fullName evidence="12">DNA topoisomerase</fullName>
        <ecNumber evidence="12">5.6.2.1</ecNumber>
    </recommendedName>
</protein>
<dbReference type="Pfam" id="PF01751">
    <property type="entry name" value="Toprim"/>
    <property type="match status" value="1"/>
</dbReference>
<dbReference type="VEuPathDB" id="FungiDB:H257_15346"/>
<dbReference type="PANTHER" id="PTHR11390">
    <property type="entry name" value="PROKARYOTIC DNA TOPOISOMERASE"/>
    <property type="match status" value="1"/>
</dbReference>
<keyword evidence="5 11" id="KW-0863">Zinc-finger</keyword>
<evidence type="ECO:0000256" key="11">
    <source>
        <dbReference type="PROSITE-ProRule" id="PRU01343"/>
    </source>
</evidence>
<keyword evidence="9 12" id="KW-0238">DNA-binding</keyword>
<dbReference type="PROSITE" id="PS52039">
    <property type="entry name" value="TOPO_IA_2"/>
    <property type="match status" value="1"/>
</dbReference>
<dbReference type="PANTHER" id="PTHR11390:SF21">
    <property type="entry name" value="DNA TOPOISOMERASE 3-ALPHA"/>
    <property type="match status" value="1"/>
</dbReference>
<feature type="domain" description="Toprim" evidence="14">
    <location>
        <begin position="2"/>
        <end position="146"/>
    </location>
</feature>
<feature type="domain" description="GRF-type" evidence="15">
    <location>
        <begin position="1022"/>
        <end position="1061"/>
    </location>
</feature>
<keyword evidence="8 12" id="KW-0799">Topoisomerase</keyword>
<evidence type="ECO:0000259" key="14">
    <source>
        <dbReference type="PROSITE" id="PS50880"/>
    </source>
</evidence>
<dbReference type="SUPFAM" id="SSF56712">
    <property type="entry name" value="Prokaryotic type I DNA topoisomerase"/>
    <property type="match status" value="1"/>
</dbReference>
<dbReference type="OrthoDB" id="430051at2759"/>
<dbReference type="CDD" id="cd00186">
    <property type="entry name" value="TOP1Ac"/>
    <property type="match status" value="1"/>
</dbReference>
<evidence type="ECO:0000256" key="7">
    <source>
        <dbReference type="ARBA" id="ARBA00022842"/>
    </source>
</evidence>
<dbReference type="InterPro" id="IPR003602">
    <property type="entry name" value="Topo_IA_DNA-bd_dom"/>
</dbReference>
<reference evidence="17" key="1">
    <citation type="submission" date="2013-12" db="EMBL/GenBank/DDBJ databases">
        <title>The Genome Sequence of Aphanomyces astaci APO3.</title>
        <authorList>
            <consortium name="The Broad Institute Genomics Platform"/>
            <person name="Russ C."/>
            <person name="Tyler B."/>
            <person name="van West P."/>
            <person name="Dieguez-Uribeondo J."/>
            <person name="Young S.K."/>
            <person name="Zeng Q."/>
            <person name="Gargeya S."/>
            <person name="Fitzgerald M."/>
            <person name="Abouelleil A."/>
            <person name="Alvarado L."/>
            <person name="Chapman S.B."/>
            <person name="Gainer-Dewar J."/>
            <person name="Goldberg J."/>
            <person name="Griggs A."/>
            <person name="Gujja S."/>
            <person name="Hansen M."/>
            <person name="Howarth C."/>
            <person name="Imamovic A."/>
            <person name="Ireland A."/>
            <person name="Larimer J."/>
            <person name="McCowan C."/>
            <person name="Murphy C."/>
            <person name="Pearson M."/>
            <person name="Poon T.W."/>
            <person name="Priest M."/>
            <person name="Roberts A."/>
            <person name="Saif S."/>
            <person name="Shea T."/>
            <person name="Sykes S."/>
            <person name="Wortman J."/>
            <person name="Nusbaum C."/>
            <person name="Birren B."/>
        </authorList>
    </citation>
    <scope>NUCLEOTIDE SEQUENCE [LARGE SCALE GENOMIC DNA]</scope>
    <source>
        <strain evidence="17">APO3</strain>
    </source>
</reference>
<evidence type="ECO:0000256" key="13">
    <source>
        <dbReference type="SAM" id="MobiDB-lite"/>
    </source>
</evidence>
<comment type="function">
    <text evidence="12">Introduces a single-strand break via transesterification at a target site in duplex DNA. Releases the supercoiling and torsional tension of DNA introduced during the DNA replication and transcription by transiently cleaving and rejoining one strand of the DNA duplex. The scissile phosphodiester is attacked by the catalytic tyrosine of the enzyme, resulting in the formation of a DNA-(5'-phosphotyrosyl)-enzyme intermediate and the expulsion of a 3'-OH DNA strand.</text>
</comment>
<dbReference type="SMART" id="SM00437">
    <property type="entry name" value="TOP1Ac"/>
    <property type="match status" value="1"/>
</dbReference>
<dbReference type="Pfam" id="PF01131">
    <property type="entry name" value="Topoisom_bac"/>
    <property type="match status" value="1"/>
</dbReference>
<dbReference type="InterPro" id="IPR000380">
    <property type="entry name" value="Topo_IA"/>
</dbReference>
<name>W4FMS7_APHAT</name>
<dbReference type="EC" id="5.6.2.1" evidence="12"/>
<evidence type="ECO:0000256" key="12">
    <source>
        <dbReference type="RuleBase" id="RU362092"/>
    </source>
</evidence>
<dbReference type="GO" id="GO:0031422">
    <property type="term" value="C:RecQ family helicase-topoisomerase III complex"/>
    <property type="evidence" value="ECO:0007669"/>
    <property type="project" value="TreeGrafter"/>
</dbReference>
<sequence>MRVLNVAEKPSVAKEISAILSQGGCRRRAGQSQYNAIFEFPYQINNQNVDMAFTSVTGHLMELEFAPSHRSWKSCDPVELFTAKIEKKVRGDQKPIEATLRTEAARAQWLVLWLDCDREGENIAFEVKSVCENVNRRLRVFRARFSALIPRDIQHAVQHLVQPNENLSLACDARSEIDLRLGAAFTRFQTMRIQKKFPRIHTQNAASSSSSSNTDNKVVSFGSCQFPTLGFVVDRFLAIEAFVSEPFYSIHVAHAIPDIGSIAFTWARHRLYDHVATLALFETCVEAKVATVTSITRKDTSKRKPFPLTTVEFQKRASRWLRITSEEAMAAAESLYNKGLLSYPRTETDSFKEGTDLTALLTLHLTHDTWGGYVGQLLHHAKYEHPRTGKHDDHAHPPIHPTKSVALTSLHDKERKVYEFVTLHFLACCSMDAKGHQTTVHMQMADERFSASGLMILARNYLDIYRFESWSNSVIPVYDKGDVFVPTALTLQAGETAPPPLLTESDLIAKMDMHGIGTDATIAEHINTILKREYSIKVNNNTQFKPTDLGLALVQSYDKMGYQLAKPDLRAAMERDCTAISQGQKTMDQVIRSCMTQMRTIFESVVSKSNILDETFGHYFGIHRTAHPHNNSDIAQSSQVMASQVSRCGTCGTSNMEWRKSLDDPSTLFLSCPRCMKSYGLPMHSSVVAMANTFCPLCQFQVVEIHRVTNPQHPYPVCPHCFNHPPNPRLQEMACFSCAAPACALATGAQDQCVVQFCPCCRSHPMKLKRTKNAKFTVGCVDYPACTTSVWLPSAVKVAVVTTALCPACSNVHQMIYKLRLRFAPGALPPDVHQGTSNDDNGEVDGFYEACLFCDPLLQQLFAIRLPLSSTSRLPGTPAAAMPRPQIDQSYARMTAGRTSANNNNEYMQSITNPGKKRTRTPKPTNGASGRNDDDGRRSDVPMCPGHQAACATREVRKDNENKGRKFYCCSYPQGEQCEFFLWVDAADTYTAPASSSSSSSGAASRSKKKPKAGAASNQVTCTCGAPALELTSRTANNNGRVFYKCAKQADNCNFFEWADP</sequence>
<feature type="region of interest" description="Disordered" evidence="13">
    <location>
        <begin position="898"/>
        <end position="945"/>
    </location>
</feature>
<dbReference type="Pfam" id="PF06839">
    <property type="entry name" value="Zn_ribbon_GRF"/>
    <property type="match status" value="2"/>
</dbReference>
<organism evidence="17">
    <name type="scientific">Aphanomyces astaci</name>
    <name type="common">Crayfish plague agent</name>
    <dbReference type="NCBI Taxonomy" id="112090"/>
    <lineage>
        <taxon>Eukaryota</taxon>
        <taxon>Sar</taxon>
        <taxon>Stramenopiles</taxon>
        <taxon>Oomycota</taxon>
        <taxon>Saprolegniomycetes</taxon>
        <taxon>Saprolegniales</taxon>
        <taxon>Verrucalvaceae</taxon>
        <taxon>Aphanomyces</taxon>
    </lineage>
</organism>
<dbReference type="InterPro" id="IPR010666">
    <property type="entry name" value="Znf_GRF"/>
</dbReference>
<accession>W4FMS7</accession>
<dbReference type="Gene3D" id="3.40.50.140">
    <property type="match status" value="1"/>
</dbReference>
<dbReference type="FunFam" id="2.70.20.10:FF:000004">
    <property type="entry name" value="DNA topoisomerase"/>
    <property type="match status" value="1"/>
</dbReference>
<dbReference type="FunFam" id="3.40.50.140:FF:000003">
    <property type="entry name" value="DNA topoisomerase"/>
    <property type="match status" value="1"/>
</dbReference>
<dbReference type="InterPro" id="IPR023405">
    <property type="entry name" value="Topo_IA_core_domain"/>
</dbReference>
<dbReference type="GO" id="GO:0006265">
    <property type="term" value="P:DNA topological change"/>
    <property type="evidence" value="ECO:0007669"/>
    <property type="project" value="InterPro"/>
</dbReference>
<gene>
    <name evidence="17" type="ORF">H257_15346</name>
</gene>
<dbReference type="InterPro" id="IPR034144">
    <property type="entry name" value="TOPRIM_TopoIII"/>
</dbReference>
<dbReference type="InterPro" id="IPR003601">
    <property type="entry name" value="Topo_IA_2"/>
</dbReference>
<evidence type="ECO:0000256" key="1">
    <source>
        <dbReference type="ARBA" id="ARBA00000213"/>
    </source>
</evidence>
<dbReference type="SMART" id="SM00493">
    <property type="entry name" value="TOPRIM"/>
    <property type="match status" value="1"/>
</dbReference>
<feature type="domain" description="Topo IA-type catalytic" evidence="16">
    <location>
        <begin position="164"/>
        <end position="602"/>
    </location>
</feature>
<dbReference type="CDD" id="cd03362">
    <property type="entry name" value="TOPRIM_TopoIA_TopoIII"/>
    <property type="match status" value="1"/>
</dbReference>
<evidence type="ECO:0000256" key="6">
    <source>
        <dbReference type="ARBA" id="ARBA00022833"/>
    </source>
</evidence>
<keyword evidence="7" id="KW-0460">Magnesium</keyword>
<dbReference type="InterPro" id="IPR013497">
    <property type="entry name" value="Topo_IA_cen"/>
</dbReference>
<evidence type="ECO:0000259" key="15">
    <source>
        <dbReference type="PROSITE" id="PS51999"/>
    </source>
</evidence>
<dbReference type="FunFam" id="1.10.290.10:FF:000001">
    <property type="entry name" value="DNA topoisomerase"/>
    <property type="match status" value="1"/>
</dbReference>
<evidence type="ECO:0000313" key="17">
    <source>
        <dbReference type="EMBL" id="ETV68780.1"/>
    </source>
</evidence>
<dbReference type="PROSITE" id="PS50880">
    <property type="entry name" value="TOPRIM"/>
    <property type="match status" value="1"/>
</dbReference>
<feature type="region of interest" description="Disordered" evidence="13">
    <location>
        <begin position="993"/>
        <end position="1012"/>
    </location>
</feature>
<evidence type="ECO:0000256" key="2">
    <source>
        <dbReference type="ARBA" id="ARBA00001946"/>
    </source>
</evidence>
<dbReference type="Gene3D" id="2.70.20.10">
    <property type="entry name" value="Topoisomerase I, domain 3"/>
    <property type="match status" value="1"/>
</dbReference>
<evidence type="ECO:0000256" key="3">
    <source>
        <dbReference type="ARBA" id="ARBA00009446"/>
    </source>
</evidence>
<evidence type="ECO:0000256" key="4">
    <source>
        <dbReference type="ARBA" id="ARBA00022723"/>
    </source>
</evidence>
<keyword evidence="10 12" id="KW-0413">Isomerase</keyword>
<dbReference type="InterPro" id="IPR013824">
    <property type="entry name" value="Topo_IA_cen_sub1"/>
</dbReference>
<dbReference type="RefSeq" id="XP_009841734.1">
    <property type="nucleotide sequence ID" value="XM_009843432.1"/>
</dbReference>
<evidence type="ECO:0000256" key="10">
    <source>
        <dbReference type="ARBA" id="ARBA00023235"/>
    </source>
</evidence>
<dbReference type="AlphaFoldDB" id="W4FMS7"/>
<dbReference type="Gene3D" id="1.10.460.10">
    <property type="entry name" value="Topoisomerase I, domain 2"/>
    <property type="match status" value="1"/>
</dbReference>
<feature type="compositionally biased region" description="Low complexity" evidence="13">
    <location>
        <begin position="993"/>
        <end position="1005"/>
    </location>
</feature>
<dbReference type="GO" id="GO:0003677">
    <property type="term" value="F:DNA binding"/>
    <property type="evidence" value="ECO:0007669"/>
    <property type="project" value="UniProtKB-KW"/>
</dbReference>
<dbReference type="PROSITE" id="PS51999">
    <property type="entry name" value="ZF_GRF"/>
    <property type="match status" value="2"/>
</dbReference>
<comment type="similarity">
    <text evidence="3 12">Belongs to the type IA topoisomerase family.</text>
</comment>
<evidence type="ECO:0000256" key="9">
    <source>
        <dbReference type="ARBA" id="ARBA00023125"/>
    </source>
</evidence>
<evidence type="ECO:0000259" key="16">
    <source>
        <dbReference type="PROSITE" id="PS52039"/>
    </source>
</evidence>
<comment type="cofactor">
    <cofactor evidence="2">
        <name>Mg(2+)</name>
        <dbReference type="ChEBI" id="CHEBI:18420"/>
    </cofactor>
</comment>
<dbReference type="GO" id="GO:0006281">
    <property type="term" value="P:DNA repair"/>
    <property type="evidence" value="ECO:0007669"/>
    <property type="project" value="TreeGrafter"/>
</dbReference>
<comment type="catalytic activity">
    <reaction evidence="1 12">
        <text>ATP-independent breakage of single-stranded DNA, followed by passage and rejoining.</text>
        <dbReference type="EC" id="5.6.2.1"/>
    </reaction>
</comment>
<feature type="domain" description="GRF-type" evidence="15">
    <location>
        <begin position="944"/>
        <end position="987"/>
    </location>
</feature>
<evidence type="ECO:0000256" key="8">
    <source>
        <dbReference type="ARBA" id="ARBA00023029"/>
    </source>
</evidence>
<dbReference type="GO" id="GO:0003917">
    <property type="term" value="F:DNA topoisomerase type I (single strand cut, ATP-independent) activity"/>
    <property type="evidence" value="ECO:0007669"/>
    <property type="project" value="UniProtKB-EC"/>
</dbReference>
<evidence type="ECO:0000256" key="5">
    <source>
        <dbReference type="ARBA" id="ARBA00022771"/>
    </source>
</evidence>
<dbReference type="PRINTS" id="PR00417">
    <property type="entry name" value="PRTPISMRASEI"/>
</dbReference>
<feature type="compositionally biased region" description="Basic and acidic residues" evidence="13">
    <location>
        <begin position="931"/>
        <end position="940"/>
    </location>
</feature>
<proteinExistence type="inferred from homology"/>
<dbReference type="EMBL" id="KI913182">
    <property type="protein sequence ID" value="ETV68780.1"/>
    <property type="molecule type" value="Genomic_DNA"/>
</dbReference>
<dbReference type="InterPro" id="IPR013825">
    <property type="entry name" value="Topo_IA_cen_sub2"/>
</dbReference>
<dbReference type="GO" id="GO:0006310">
    <property type="term" value="P:DNA recombination"/>
    <property type="evidence" value="ECO:0007669"/>
    <property type="project" value="TreeGrafter"/>
</dbReference>
<keyword evidence="6" id="KW-0862">Zinc</keyword>
<keyword evidence="4" id="KW-0479">Metal-binding</keyword>
<dbReference type="GO" id="GO:0005634">
    <property type="term" value="C:nucleus"/>
    <property type="evidence" value="ECO:0007669"/>
    <property type="project" value="TreeGrafter"/>
</dbReference>
<dbReference type="GO" id="GO:0008270">
    <property type="term" value="F:zinc ion binding"/>
    <property type="evidence" value="ECO:0007669"/>
    <property type="project" value="UniProtKB-KW"/>
</dbReference>
<dbReference type="SMART" id="SM00436">
    <property type="entry name" value="TOP1Bc"/>
    <property type="match status" value="1"/>
</dbReference>
<feature type="compositionally biased region" description="Polar residues" evidence="13">
    <location>
        <begin position="898"/>
        <end position="913"/>
    </location>
</feature>
<dbReference type="InterPro" id="IPR013826">
    <property type="entry name" value="Topo_IA_cen_sub3"/>
</dbReference>
<dbReference type="STRING" id="112090.W4FMS7"/>
<dbReference type="Gene3D" id="1.10.290.10">
    <property type="entry name" value="Topoisomerase I, domain 4"/>
    <property type="match status" value="1"/>
</dbReference>